<evidence type="ECO:0000256" key="1">
    <source>
        <dbReference type="SAM" id="MobiDB-lite"/>
    </source>
</evidence>
<proteinExistence type="predicted"/>
<feature type="region of interest" description="Disordered" evidence="1">
    <location>
        <begin position="141"/>
        <end position="175"/>
    </location>
</feature>
<feature type="region of interest" description="Disordered" evidence="1">
    <location>
        <begin position="672"/>
        <end position="770"/>
    </location>
</feature>
<feature type="region of interest" description="Disordered" evidence="1">
    <location>
        <begin position="332"/>
        <end position="376"/>
    </location>
</feature>
<dbReference type="Proteomes" id="UP001215280">
    <property type="component" value="Unassembled WGS sequence"/>
</dbReference>
<feature type="region of interest" description="Disordered" evidence="1">
    <location>
        <begin position="950"/>
        <end position="993"/>
    </location>
</feature>
<dbReference type="EMBL" id="JARJLG010000258">
    <property type="protein sequence ID" value="KAJ7722445.1"/>
    <property type="molecule type" value="Genomic_DNA"/>
</dbReference>
<feature type="compositionally biased region" description="Polar residues" evidence="1">
    <location>
        <begin position="162"/>
        <end position="173"/>
    </location>
</feature>
<evidence type="ECO:0000313" key="3">
    <source>
        <dbReference type="Proteomes" id="UP001215280"/>
    </source>
</evidence>
<accession>A0AAD7ML12</accession>
<name>A0AAD7ML12_9AGAR</name>
<dbReference type="AlphaFoldDB" id="A0AAD7ML12"/>
<reference evidence="2" key="1">
    <citation type="submission" date="2023-03" db="EMBL/GenBank/DDBJ databases">
        <title>Massive genome expansion in bonnet fungi (Mycena s.s.) driven by repeated elements and novel gene families across ecological guilds.</title>
        <authorList>
            <consortium name="Lawrence Berkeley National Laboratory"/>
            <person name="Harder C.B."/>
            <person name="Miyauchi S."/>
            <person name="Viragh M."/>
            <person name="Kuo A."/>
            <person name="Thoen E."/>
            <person name="Andreopoulos B."/>
            <person name="Lu D."/>
            <person name="Skrede I."/>
            <person name="Drula E."/>
            <person name="Henrissat B."/>
            <person name="Morin E."/>
            <person name="Kohler A."/>
            <person name="Barry K."/>
            <person name="LaButti K."/>
            <person name="Morin E."/>
            <person name="Salamov A."/>
            <person name="Lipzen A."/>
            <person name="Mereny Z."/>
            <person name="Hegedus B."/>
            <person name="Baldrian P."/>
            <person name="Stursova M."/>
            <person name="Weitz H."/>
            <person name="Taylor A."/>
            <person name="Grigoriev I.V."/>
            <person name="Nagy L.G."/>
            <person name="Martin F."/>
            <person name="Kauserud H."/>
        </authorList>
    </citation>
    <scope>NUCLEOTIDE SEQUENCE</scope>
    <source>
        <strain evidence="2">CBHHK188m</strain>
    </source>
</reference>
<feature type="compositionally biased region" description="Pro residues" evidence="1">
    <location>
        <begin position="332"/>
        <end position="341"/>
    </location>
</feature>
<evidence type="ECO:0000313" key="2">
    <source>
        <dbReference type="EMBL" id="KAJ7722445.1"/>
    </source>
</evidence>
<sequence length="993" mass="106650">MTTPTKQVTLHILSAGCTEDFSGWPSAILSIYSTLGLPLPSWCATGPHFLPPNERPRLAGVFNLVVSAVTDIQSLVALYGPSRPAAPFMLPLLRILARICAQEAMIITEAPFVRPRTKTPDSDDFDGVATMLACHVLEGDVPLPSSEDSTTLASETAYPGASSDTENDPSPSFNGPLGAHILPGRGVHAYAALPFFCVADQDNIADLMASVACQRHVWGGPDAAVGFVLSGPVMSLVLSWLDPATSTVHIVSCASNGVFNLTNTTSALSLAHFILNLSPHFASILERAKERSKLGFENNRLDWRSDDILPSRGSGDWRDRVVQWLRHVEMPPSPLSLPTAPPSTEMARDKSSKTSDQSEAKSEAQSETSKRQSSSVFAARTIGSLGDEEGQLLTWMFDRSVQTIARIRFMPAKGEQQEDINKKIDLYDKMCGLQRLDVKVALPLVDGTVSAARKELISQLPQPTTDPNEDLPVLTASQQAILFGRLSAMLFAASGAYIMDHQREDVPVYEAESRYHWDSLLYHFYCQETDTISPYVMLEHMIHYPRNGLAEKIASAASVDPAASKNGAQVKVIDAQLRWIADSGTLCQAASRSAVLGGLFDVRELADAATIQANKMLEILVGWKQKPAQFQEAVNARSNVEPVQGKCDAILFMSIPNRSQLSKDLEIIRHLNSSSSGSGTGRGVASGQGSTTDGGVVDAATLAGSGRGSQTAIRSRKAQSGGAPAGAQGGSARGSRPKTVTGSGKGKGVGGSQDEKKAGEAPDPVPAVDDGRLHNLFAASTIAPPGADHPFDGCFSLASFKNDLLLPHATAEYKKHADSESKALNQGRFYLISVVSFYAAMGIEDHPFYNIVTTGKRGAILMAWKAKSTAKPDPESAELPEIYIMERNVCILDISKPLEAFQFATFLMRLREDQEALKKRVQEILDADAAGVVAKIKLWRKDGQKKLLPAAKAKEMSAPTPEAAVEGGPSTGQEETPTTPRLTSLPEVEETTP</sequence>
<dbReference type="PROSITE" id="PS51257">
    <property type="entry name" value="PROKAR_LIPOPROTEIN"/>
    <property type="match status" value="1"/>
</dbReference>
<gene>
    <name evidence="2" type="ORF">DFH07DRAFT_856973</name>
</gene>
<feature type="compositionally biased region" description="Low complexity" evidence="1">
    <location>
        <begin position="733"/>
        <end position="742"/>
    </location>
</feature>
<comment type="caution">
    <text evidence="2">The sequence shown here is derived from an EMBL/GenBank/DDBJ whole genome shotgun (WGS) entry which is preliminary data.</text>
</comment>
<feature type="compositionally biased region" description="Gly residues" evidence="1">
    <location>
        <begin position="723"/>
        <end position="732"/>
    </location>
</feature>
<keyword evidence="3" id="KW-1185">Reference proteome</keyword>
<feature type="compositionally biased region" description="Polar residues" evidence="1">
    <location>
        <begin position="971"/>
        <end position="982"/>
    </location>
</feature>
<organism evidence="2 3">
    <name type="scientific">Mycena maculata</name>
    <dbReference type="NCBI Taxonomy" id="230809"/>
    <lineage>
        <taxon>Eukaryota</taxon>
        <taxon>Fungi</taxon>
        <taxon>Dikarya</taxon>
        <taxon>Basidiomycota</taxon>
        <taxon>Agaricomycotina</taxon>
        <taxon>Agaricomycetes</taxon>
        <taxon>Agaricomycetidae</taxon>
        <taxon>Agaricales</taxon>
        <taxon>Marasmiineae</taxon>
        <taxon>Mycenaceae</taxon>
        <taxon>Mycena</taxon>
    </lineage>
</organism>
<protein>
    <submittedName>
        <fullName evidence="2">Uncharacterized protein</fullName>
    </submittedName>
</protein>
<feature type="compositionally biased region" description="Basic and acidic residues" evidence="1">
    <location>
        <begin position="346"/>
        <end position="370"/>
    </location>
</feature>